<gene>
    <name evidence="3" type="ORF">GALL_469520</name>
</gene>
<accession>A0A1J5PKU2</accession>
<comment type="caution">
    <text evidence="3">The sequence shown here is derived from an EMBL/GenBank/DDBJ whole genome shotgun (WGS) entry which is preliminary data.</text>
</comment>
<dbReference type="AlphaFoldDB" id="A0A1J5PKU2"/>
<name>A0A1J5PKU2_9ZZZZ</name>
<keyword evidence="2" id="KW-0812">Transmembrane</keyword>
<proteinExistence type="predicted"/>
<evidence type="ECO:0000313" key="3">
    <source>
        <dbReference type="EMBL" id="OIQ71432.1"/>
    </source>
</evidence>
<keyword evidence="2" id="KW-1133">Transmembrane helix</keyword>
<evidence type="ECO:0008006" key="4">
    <source>
        <dbReference type="Google" id="ProtNLM"/>
    </source>
</evidence>
<reference evidence="3" key="1">
    <citation type="submission" date="2016-10" db="EMBL/GenBank/DDBJ databases">
        <title>Sequence of Gallionella enrichment culture.</title>
        <authorList>
            <person name="Poehlein A."/>
            <person name="Muehling M."/>
            <person name="Daniel R."/>
        </authorList>
    </citation>
    <scope>NUCLEOTIDE SEQUENCE</scope>
</reference>
<protein>
    <recommendedName>
        <fullName evidence="4">Integral membrane protein</fullName>
    </recommendedName>
</protein>
<feature type="region of interest" description="Disordered" evidence="1">
    <location>
        <begin position="1"/>
        <end position="22"/>
    </location>
</feature>
<dbReference type="EMBL" id="MLJW01003729">
    <property type="protein sequence ID" value="OIQ71432.1"/>
    <property type="molecule type" value="Genomic_DNA"/>
</dbReference>
<keyword evidence="2" id="KW-0472">Membrane</keyword>
<evidence type="ECO:0000256" key="1">
    <source>
        <dbReference type="SAM" id="MobiDB-lite"/>
    </source>
</evidence>
<feature type="compositionally biased region" description="Polar residues" evidence="1">
    <location>
        <begin position="1"/>
        <end position="18"/>
    </location>
</feature>
<evidence type="ECO:0000256" key="2">
    <source>
        <dbReference type="SAM" id="Phobius"/>
    </source>
</evidence>
<feature type="transmembrane region" description="Helical" evidence="2">
    <location>
        <begin position="78"/>
        <end position="96"/>
    </location>
</feature>
<sequence>MRSRVSGVSGNGKSQAAPEQSGAFSVAPSTWAEQAEPLAELHLWPNRSLPQRGFVGVIAMTAALLLVPLLAMLGKPQLWVVLPFMLVTVGGLYMAFRRNYRDGNLLERLRLWPDRIELNRYEPKGRQLDWVAIPHWVRLTLHEDGGPVAHYLTLKGGNREVELGAFLSPEERVALKREILDAIATCT</sequence>
<organism evidence="3">
    <name type="scientific">mine drainage metagenome</name>
    <dbReference type="NCBI Taxonomy" id="410659"/>
    <lineage>
        <taxon>unclassified sequences</taxon>
        <taxon>metagenomes</taxon>
        <taxon>ecological metagenomes</taxon>
    </lineage>
</organism>
<dbReference type="InterPro" id="IPR019253">
    <property type="entry name" value="DUF2244_TM"/>
</dbReference>
<dbReference type="Pfam" id="PF10003">
    <property type="entry name" value="DUF2244"/>
    <property type="match status" value="1"/>
</dbReference>
<feature type="transmembrane region" description="Helical" evidence="2">
    <location>
        <begin position="53"/>
        <end position="72"/>
    </location>
</feature>